<comment type="caution">
    <text evidence="3">The sequence shown here is derived from an EMBL/GenBank/DDBJ whole genome shotgun (WGS) entry which is preliminary data.</text>
</comment>
<dbReference type="AlphaFoldDB" id="A0A9W9KXE0"/>
<sequence length="174" mass="18774">MRFLTLCATLLGVSTTVNALPSPADFEIQAWRAWDFRLLSEAPPICNASESNLQFSIAHRYGQKARACQALETDYYNSTNVKSISWKSPGDSYPHDICFFATYDCAPESFLSTITNGWDVCYLYNGFLGWSVVAKGDPCVAVGGEGSEGGEGVDGDVDGGEVEDGVDGDSPDEE</sequence>
<evidence type="ECO:0000256" key="1">
    <source>
        <dbReference type="SAM" id="MobiDB-lite"/>
    </source>
</evidence>
<organism evidence="3 4">
    <name type="scientific">Penicillium bovifimosum</name>
    <dbReference type="NCBI Taxonomy" id="126998"/>
    <lineage>
        <taxon>Eukaryota</taxon>
        <taxon>Fungi</taxon>
        <taxon>Dikarya</taxon>
        <taxon>Ascomycota</taxon>
        <taxon>Pezizomycotina</taxon>
        <taxon>Eurotiomycetes</taxon>
        <taxon>Eurotiomycetidae</taxon>
        <taxon>Eurotiales</taxon>
        <taxon>Aspergillaceae</taxon>
        <taxon>Penicillium</taxon>
    </lineage>
</organism>
<reference evidence="3" key="2">
    <citation type="journal article" date="2023" name="IMA Fungus">
        <title>Comparative genomic study of the Penicillium genus elucidates a diverse pangenome and 15 lateral gene transfer events.</title>
        <authorList>
            <person name="Petersen C."/>
            <person name="Sorensen T."/>
            <person name="Nielsen M.R."/>
            <person name="Sondergaard T.E."/>
            <person name="Sorensen J.L."/>
            <person name="Fitzpatrick D.A."/>
            <person name="Frisvad J.C."/>
            <person name="Nielsen K.L."/>
        </authorList>
    </citation>
    <scope>NUCLEOTIDE SEQUENCE</scope>
    <source>
        <strain evidence="3">IBT 22155</strain>
    </source>
</reference>
<dbReference type="EMBL" id="JAPQKL010000006">
    <property type="protein sequence ID" value="KAJ5124148.1"/>
    <property type="molecule type" value="Genomic_DNA"/>
</dbReference>
<feature type="compositionally biased region" description="Acidic residues" evidence="1">
    <location>
        <begin position="151"/>
        <end position="174"/>
    </location>
</feature>
<keyword evidence="4" id="KW-1185">Reference proteome</keyword>
<dbReference type="RefSeq" id="XP_056518547.1">
    <property type="nucleotide sequence ID" value="XM_056668717.1"/>
</dbReference>
<accession>A0A9W9KXE0</accession>
<reference evidence="3" key="1">
    <citation type="submission" date="2022-11" db="EMBL/GenBank/DDBJ databases">
        <authorList>
            <person name="Petersen C."/>
        </authorList>
    </citation>
    <scope>NUCLEOTIDE SEQUENCE</scope>
    <source>
        <strain evidence="3">IBT 22155</strain>
    </source>
</reference>
<gene>
    <name evidence="3" type="ORF">N7515_007973</name>
</gene>
<keyword evidence="2" id="KW-0732">Signal</keyword>
<proteinExistence type="predicted"/>
<evidence type="ECO:0000256" key="2">
    <source>
        <dbReference type="SAM" id="SignalP"/>
    </source>
</evidence>
<evidence type="ECO:0000313" key="3">
    <source>
        <dbReference type="EMBL" id="KAJ5124148.1"/>
    </source>
</evidence>
<name>A0A9W9KXE0_9EURO</name>
<feature type="chain" id="PRO_5040925469" evidence="2">
    <location>
        <begin position="20"/>
        <end position="174"/>
    </location>
</feature>
<protein>
    <submittedName>
        <fullName evidence="3">Uncharacterized protein</fullName>
    </submittedName>
</protein>
<feature type="signal peptide" evidence="2">
    <location>
        <begin position="1"/>
        <end position="19"/>
    </location>
</feature>
<dbReference type="Proteomes" id="UP001149079">
    <property type="component" value="Unassembled WGS sequence"/>
</dbReference>
<feature type="region of interest" description="Disordered" evidence="1">
    <location>
        <begin position="144"/>
        <end position="174"/>
    </location>
</feature>
<evidence type="ECO:0000313" key="4">
    <source>
        <dbReference type="Proteomes" id="UP001149079"/>
    </source>
</evidence>
<dbReference type="GeneID" id="81407887"/>
<dbReference type="OrthoDB" id="4338083at2759"/>